<reference evidence="10" key="1">
    <citation type="submission" date="2018-02" db="EMBL/GenBank/DDBJ databases">
        <authorList>
            <person name="Moore K."/>
            <person name="Momper L."/>
        </authorList>
    </citation>
    <scope>NUCLEOTIDE SEQUENCE [LARGE SCALE GENOMIC DNA]</scope>
    <source>
        <strain evidence="10">ULC18</strain>
    </source>
</reference>
<dbReference type="PANTHER" id="PTHR30518:SF2">
    <property type="entry name" value="ENDOLYTIC MUREIN TRANSGLYCOSYLASE"/>
    <property type="match status" value="1"/>
</dbReference>
<dbReference type="Gene3D" id="3.30.1490.480">
    <property type="entry name" value="Endolytic murein transglycosylase"/>
    <property type="match status" value="1"/>
</dbReference>
<dbReference type="InterPro" id="IPR003770">
    <property type="entry name" value="MLTG-like"/>
</dbReference>
<evidence type="ECO:0000256" key="8">
    <source>
        <dbReference type="SAM" id="MobiDB-lite"/>
    </source>
</evidence>
<keyword evidence="1 7" id="KW-1003">Cell membrane</keyword>
<dbReference type="GO" id="GO:0008932">
    <property type="term" value="F:lytic endotransglycosylase activity"/>
    <property type="evidence" value="ECO:0007669"/>
    <property type="project" value="UniProtKB-UniRule"/>
</dbReference>
<keyword evidence="2 7" id="KW-0812">Transmembrane</keyword>
<comment type="function">
    <text evidence="7">Functions as a peptidoglycan terminase that cleaves nascent peptidoglycan strands endolytically to terminate their elongation.</text>
</comment>
<organism evidence="9 10">
    <name type="scientific">Stenomitos frigidus ULC18</name>
    <dbReference type="NCBI Taxonomy" id="2107698"/>
    <lineage>
        <taxon>Bacteria</taxon>
        <taxon>Bacillati</taxon>
        <taxon>Cyanobacteriota</taxon>
        <taxon>Cyanophyceae</taxon>
        <taxon>Leptolyngbyales</taxon>
        <taxon>Leptolyngbyaceae</taxon>
        <taxon>Stenomitos</taxon>
    </lineage>
</organism>
<name>A0A2T1DVS2_9CYAN</name>
<accession>A0A2T1DVS2</accession>
<dbReference type="PANTHER" id="PTHR30518">
    <property type="entry name" value="ENDOLYTIC MUREIN TRANSGLYCOSYLASE"/>
    <property type="match status" value="1"/>
</dbReference>
<evidence type="ECO:0000256" key="4">
    <source>
        <dbReference type="ARBA" id="ARBA00023136"/>
    </source>
</evidence>
<gene>
    <name evidence="7 9" type="primary">mltG</name>
    <name evidence="9" type="ORF">C7B82_26425</name>
</gene>
<dbReference type="GO" id="GO:0005886">
    <property type="term" value="C:plasma membrane"/>
    <property type="evidence" value="ECO:0007669"/>
    <property type="project" value="UniProtKB-UniRule"/>
</dbReference>
<sequence length="392" mass="43244">MKAIKSMTKGVIVLLLLLAATGAIGWRAWAWWTAASAPPIASGAPDKPVKLRVPQGTSAQEIGRDLQALGVIRSATAWDLWSRWLMFHEPEGGFKAGIYQLSRTEALEDVATKIWSGDVVHLSYTIPEGWSLRQMAAYFEAEGFFSAQDFLTAVERLPTAQYAWLPTNRAPGQLLLEGFLYPDTYQVSGLPAKPETVLKQMLDRFEQVALPLYEQGHKQKQSEHKQTALSFTQWVTLASIVEKEAVIANERTRIAGVFMNRLRKKIPLGADPTVEYGLGIQQTPDQPLSLAQVRTPSAYNTYLNTGLPPTPIASPGLASLKAALNPENTDFLYFVARYDGTHVFSRTLAEHQAAQVIIQDKRKSTKQSNAQGQSQPDQGSQSSLPGRDRALL</sequence>
<proteinExistence type="inferred from homology"/>
<dbReference type="Proteomes" id="UP000239576">
    <property type="component" value="Unassembled WGS sequence"/>
</dbReference>
<keyword evidence="3 7" id="KW-1133">Transmembrane helix</keyword>
<evidence type="ECO:0000256" key="2">
    <source>
        <dbReference type="ARBA" id="ARBA00022692"/>
    </source>
</evidence>
<keyword evidence="10" id="KW-1185">Reference proteome</keyword>
<comment type="similarity">
    <text evidence="7">Belongs to the transglycosylase MltG family.</text>
</comment>
<dbReference type="AlphaFoldDB" id="A0A2T1DVS2"/>
<dbReference type="Pfam" id="PF02618">
    <property type="entry name" value="YceG"/>
    <property type="match status" value="1"/>
</dbReference>
<feature type="compositionally biased region" description="Low complexity" evidence="8">
    <location>
        <begin position="371"/>
        <end position="383"/>
    </location>
</feature>
<dbReference type="OrthoDB" id="9814591at2"/>
<keyword evidence="4 7" id="KW-0472">Membrane</keyword>
<comment type="caution">
    <text evidence="9">The sequence shown here is derived from an EMBL/GenBank/DDBJ whole genome shotgun (WGS) entry which is preliminary data.</text>
</comment>
<evidence type="ECO:0000313" key="10">
    <source>
        <dbReference type="Proteomes" id="UP000239576"/>
    </source>
</evidence>
<dbReference type="Gene3D" id="3.30.160.60">
    <property type="entry name" value="Classic Zinc Finger"/>
    <property type="match status" value="1"/>
</dbReference>
<evidence type="ECO:0000256" key="1">
    <source>
        <dbReference type="ARBA" id="ARBA00022475"/>
    </source>
</evidence>
<feature type="region of interest" description="Disordered" evidence="8">
    <location>
        <begin position="359"/>
        <end position="392"/>
    </location>
</feature>
<protein>
    <recommendedName>
        <fullName evidence="7">Endolytic murein transglycosylase</fullName>
        <ecNumber evidence="7">4.2.2.29</ecNumber>
    </recommendedName>
    <alternativeName>
        <fullName evidence="7">Peptidoglycan lytic transglycosylase</fullName>
    </alternativeName>
    <alternativeName>
        <fullName evidence="7">Peptidoglycan polymerization terminase</fullName>
    </alternativeName>
</protein>
<dbReference type="EMBL" id="PVWK01000142">
    <property type="protein sequence ID" value="PSB24562.1"/>
    <property type="molecule type" value="Genomic_DNA"/>
</dbReference>
<keyword evidence="5 7" id="KW-0456">Lyase</keyword>
<dbReference type="HAMAP" id="MF_02065">
    <property type="entry name" value="MltG"/>
    <property type="match status" value="1"/>
</dbReference>
<dbReference type="EC" id="4.2.2.29" evidence="7"/>
<dbReference type="NCBIfam" id="TIGR00247">
    <property type="entry name" value="endolytic transglycosylase MltG"/>
    <property type="match status" value="1"/>
</dbReference>
<evidence type="ECO:0000256" key="5">
    <source>
        <dbReference type="ARBA" id="ARBA00023239"/>
    </source>
</evidence>
<dbReference type="GO" id="GO:0071555">
    <property type="term" value="P:cell wall organization"/>
    <property type="evidence" value="ECO:0007669"/>
    <property type="project" value="UniProtKB-KW"/>
</dbReference>
<evidence type="ECO:0000256" key="6">
    <source>
        <dbReference type="ARBA" id="ARBA00023316"/>
    </source>
</evidence>
<keyword evidence="6 7" id="KW-0961">Cell wall biogenesis/degradation</keyword>
<feature type="site" description="Important for catalytic activity" evidence="7">
    <location>
        <position position="244"/>
    </location>
</feature>
<comment type="catalytic activity">
    <reaction evidence="7">
        <text>a peptidoglycan chain = a peptidoglycan chain with N-acetyl-1,6-anhydromuramyl-[peptide] at the reducing end + a peptidoglycan chain with N-acetylglucosamine at the non-reducing end.</text>
        <dbReference type="EC" id="4.2.2.29"/>
    </reaction>
</comment>
<dbReference type="CDD" id="cd08010">
    <property type="entry name" value="MltG_like"/>
    <property type="match status" value="1"/>
</dbReference>
<reference evidence="9 10" key="2">
    <citation type="submission" date="2018-03" db="EMBL/GenBank/DDBJ databases">
        <title>The ancient ancestry and fast evolution of plastids.</title>
        <authorList>
            <person name="Moore K.R."/>
            <person name="Magnabosco C."/>
            <person name="Momper L."/>
            <person name="Gold D.A."/>
            <person name="Bosak T."/>
            <person name="Fournier G.P."/>
        </authorList>
    </citation>
    <scope>NUCLEOTIDE SEQUENCE [LARGE SCALE GENOMIC DNA]</scope>
    <source>
        <strain evidence="9 10">ULC18</strain>
    </source>
</reference>
<dbReference type="GO" id="GO:0009252">
    <property type="term" value="P:peptidoglycan biosynthetic process"/>
    <property type="evidence" value="ECO:0007669"/>
    <property type="project" value="UniProtKB-UniRule"/>
</dbReference>
<evidence type="ECO:0000256" key="7">
    <source>
        <dbReference type="HAMAP-Rule" id="MF_02065"/>
    </source>
</evidence>
<evidence type="ECO:0000313" key="9">
    <source>
        <dbReference type="EMBL" id="PSB24562.1"/>
    </source>
</evidence>
<evidence type="ECO:0000256" key="3">
    <source>
        <dbReference type="ARBA" id="ARBA00022989"/>
    </source>
</evidence>